<evidence type="ECO:0000256" key="1">
    <source>
        <dbReference type="SAM" id="MobiDB-lite"/>
    </source>
</evidence>
<organism evidence="2 3">
    <name type="scientific">Streptomyces himastatinicus ATCC 53653</name>
    <dbReference type="NCBI Taxonomy" id="457427"/>
    <lineage>
        <taxon>Bacteria</taxon>
        <taxon>Bacillati</taxon>
        <taxon>Actinomycetota</taxon>
        <taxon>Actinomycetes</taxon>
        <taxon>Kitasatosporales</taxon>
        <taxon>Streptomycetaceae</taxon>
        <taxon>Streptomyces</taxon>
        <taxon>Streptomyces violaceusniger group</taxon>
    </lineage>
</organism>
<gene>
    <name evidence="2" type="ORF">SSOG_05631</name>
</gene>
<evidence type="ECO:0000313" key="3">
    <source>
        <dbReference type="Proteomes" id="UP000003963"/>
    </source>
</evidence>
<feature type="region of interest" description="Disordered" evidence="1">
    <location>
        <begin position="149"/>
        <end position="173"/>
    </location>
</feature>
<dbReference type="Proteomes" id="UP000003963">
    <property type="component" value="Unassembled WGS sequence"/>
</dbReference>
<dbReference type="AlphaFoldDB" id="D9WNR0"/>
<feature type="region of interest" description="Disordered" evidence="1">
    <location>
        <begin position="1"/>
        <end position="23"/>
    </location>
</feature>
<feature type="region of interest" description="Disordered" evidence="1">
    <location>
        <begin position="50"/>
        <end position="88"/>
    </location>
</feature>
<name>D9WNR0_9ACTN</name>
<evidence type="ECO:0000313" key="2">
    <source>
        <dbReference type="EMBL" id="EFL25917.1"/>
    </source>
</evidence>
<accession>D9WNR0</accession>
<reference evidence="2 3" key="1">
    <citation type="submission" date="2009-02" db="EMBL/GenBank/DDBJ databases">
        <title>Annotation of Streptomyces hygroscopicus strain ATCC 53653.</title>
        <authorList>
            <consortium name="The Broad Institute Genome Sequencing Platform"/>
            <consortium name="Broad Institute Microbial Sequencing Center"/>
            <person name="Fischbach M."/>
            <person name="Godfrey P."/>
            <person name="Ward D."/>
            <person name="Young S."/>
            <person name="Zeng Q."/>
            <person name="Koehrsen M."/>
            <person name="Alvarado L."/>
            <person name="Berlin A.M."/>
            <person name="Bochicchio J."/>
            <person name="Borenstein D."/>
            <person name="Chapman S.B."/>
            <person name="Chen Z."/>
            <person name="Engels R."/>
            <person name="Freedman E."/>
            <person name="Gellesch M."/>
            <person name="Goldberg J."/>
            <person name="Griggs A."/>
            <person name="Gujja S."/>
            <person name="Heilman E.R."/>
            <person name="Heiman D.I."/>
            <person name="Hepburn T.A."/>
            <person name="Howarth C."/>
            <person name="Jen D."/>
            <person name="Larson L."/>
            <person name="Lewis B."/>
            <person name="Mehta T."/>
            <person name="Park D."/>
            <person name="Pearson M."/>
            <person name="Richards J."/>
            <person name="Roberts A."/>
            <person name="Saif S."/>
            <person name="Shea T.D."/>
            <person name="Shenoy N."/>
            <person name="Sisk P."/>
            <person name="Stolte C."/>
            <person name="Sykes S.N."/>
            <person name="Thomson T."/>
            <person name="Walk T."/>
            <person name="White J."/>
            <person name="Yandava C."/>
            <person name="Straight P."/>
            <person name="Clardy J."/>
            <person name="Hung D."/>
            <person name="Kolter R."/>
            <person name="Mekalanos J."/>
            <person name="Walker S."/>
            <person name="Walsh C.T."/>
            <person name="Wieland-Brown L.C."/>
            <person name="Haas B."/>
            <person name="Nusbaum C."/>
            <person name="Birren B."/>
        </authorList>
    </citation>
    <scope>NUCLEOTIDE SEQUENCE [LARGE SCALE GENOMIC DNA]</scope>
    <source>
        <strain evidence="2 3">ATCC 53653</strain>
    </source>
</reference>
<proteinExistence type="predicted"/>
<protein>
    <submittedName>
        <fullName evidence="2">OmpA/MotB</fullName>
    </submittedName>
</protein>
<keyword evidence="3" id="KW-1185">Reference proteome</keyword>
<dbReference type="STRING" id="457427.SSOG_05631"/>
<sequence length="173" mass="17422">MPTRAGAPFHRPSTVRRPTLPSSVHHLSTPVVHRSFHRARGAATVPGIREYDAPGGTPGAPPGSAPGGTRGDTRGATGASGPGSVSGGDPVNEVIRWSAFGCAVVPAVLLLCGSPLSGAVGAAVGLAAVTTASRCLLRYYERAAARLGSGAASPHRGRHSRTGIGTHRGGRRT</sequence>
<dbReference type="EMBL" id="GG657754">
    <property type="protein sequence ID" value="EFL25917.1"/>
    <property type="molecule type" value="Genomic_DNA"/>
</dbReference>
<dbReference type="HOGENOM" id="CLU_145460_0_0_11"/>